<sequence length="620" mass="72429">MKSKFFKSLAPLLFVNFFIVSCANVIPLQHRKNNDESAKNQVITEKNDSKNQILPKLGTPNNDLVQIDENLSPIGNIKTINDLNNDLSLTNENNNDVVENYAPKNNHNLANSSISTIQNPFLDKAQIENLNLFSLKSLVKSNQPKPKPKPKPEPKIEPKLEPILEQNPVVRSEINQLVEDLPIKKIPIINDKLDISKLSDYDNKSAQQIGFDLNYRVPANTFSYQPFIIKSNVIKQENDKHFLGEKNENLNIYLLDKINTGSVSENENVKQTNFGYLNPRFRWNYFKPDYFGFRSLDYSDQRYKDIFQRNVRFSTGTAILLDSHEGESAFLTNNHVLYINKKPFWETMAFPLMRFYYNDKVNSLGSLASSGILSLFWIKTEYDRQVQELRTRHDRIPRSQLIYIDPITQEKLTKFNIDLHKRYFREEQKFDNFGKDVAIFYFNHAKFREDIKGIFDFYQEHKRWLLSSFRYSNGETIENDITRFDSQFKIFSNFWDHVQQFPPLKISEKSWKDGEIDYTTKIGGFWPQFAFSKNMFKGVYIKNGAPNFFVTNGPGASGSGVYNTNGELIFMNQLITVTKNQKNLYYDQNNLTSHMTTGILFRNDKIDLVSEIKKFYYDKK</sequence>
<evidence type="ECO:0000256" key="1">
    <source>
        <dbReference type="SAM" id="MobiDB-lite"/>
    </source>
</evidence>
<feature type="signal peptide" evidence="2">
    <location>
        <begin position="1"/>
        <end position="23"/>
    </location>
</feature>
<organism evidence="3 4">
    <name type="scientific">Mesomycoplasma ovipneumoniae</name>
    <dbReference type="NCBI Taxonomy" id="29562"/>
    <lineage>
        <taxon>Bacteria</taxon>
        <taxon>Bacillati</taxon>
        <taxon>Mycoplasmatota</taxon>
        <taxon>Mycoplasmoidales</taxon>
        <taxon>Metamycoplasmataceae</taxon>
        <taxon>Mesomycoplasma</taxon>
    </lineage>
</organism>
<proteinExistence type="predicted"/>
<name>A0AAJ2P7B3_9BACT</name>
<comment type="caution">
    <text evidence="3">The sequence shown here is derived from an EMBL/GenBank/DDBJ whole genome shotgun (WGS) entry which is preliminary data.</text>
</comment>
<feature type="chain" id="PRO_5042618314" description="Lipoprotein" evidence="2">
    <location>
        <begin position="24"/>
        <end position="620"/>
    </location>
</feature>
<evidence type="ECO:0000313" key="4">
    <source>
        <dbReference type="Proteomes" id="UP001276398"/>
    </source>
</evidence>
<dbReference type="RefSeq" id="WP_258841388.1">
    <property type="nucleotide sequence ID" value="NZ_CP079199.1"/>
</dbReference>
<feature type="region of interest" description="Disordered" evidence="1">
    <location>
        <begin position="139"/>
        <end position="160"/>
    </location>
</feature>
<dbReference type="NCBIfam" id="NF045845">
    <property type="entry name" value="Mhp366_Mhp367_fam"/>
    <property type="match status" value="1"/>
</dbReference>
<reference evidence="3" key="1">
    <citation type="submission" date="2023-10" db="EMBL/GenBank/DDBJ databases">
        <title>Genome sequences of Mycoplasma ovipneumoniae isolated from goats.</title>
        <authorList>
            <person name="Spergser J."/>
        </authorList>
    </citation>
    <scope>NUCLEOTIDE SEQUENCE</scope>
    <source>
        <strain evidence="3">279</strain>
    </source>
</reference>
<keyword evidence="2" id="KW-0732">Signal</keyword>
<evidence type="ECO:0000313" key="3">
    <source>
        <dbReference type="EMBL" id="MDW2898421.1"/>
    </source>
</evidence>
<dbReference type="Proteomes" id="UP001276398">
    <property type="component" value="Unassembled WGS sequence"/>
</dbReference>
<accession>A0AAJ2P7B3</accession>
<evidence type="ECO:0008006" key="5">
    <source>
        <dbReference type="Google" id="ProtNLM"/>
    </source>
</evidence>
<dbReference type="AlphaFoldDB" id="A0AAJ2P7B3"/>
<protein>
    <recommendedName>
        <fullName evidence="5">Lipoprotein</fullName>
    </recommendedName>
</protein>
<feature type="compositionally biased region" description="Basic and acidic residues" evidence="1">
    <location>
        <begin position="150"/>
        <end position="160"/>
    </location>
</feature>
<gene>
    <name evidence="3" type="ORF">R7V77_03745</name>
</gene>
<dbReference type="EMBL" id="JAWPEX010000016">
    <property type="protein sequence ID" value="MDW2898421.1"/>
    <property type="molecule type" value="Genomic_DNA"/>
</dbReference>
<dbReference type="PROSITE" id="PS51257">
    <property type="entry name" value="PROKAR_LIPOPROTEIN"/>
    <property type="match status" value="1"/>
</dbReference>
<evidence type="ECO:0000256" key="2">
    <source>
        <dbReference type="SAM" id="SignalP"/>
    </source>
</evidence>